<proteinExistence type="inferred from homology"/>
<evidence type="ECO:0000256" key="2">
    <source>
        <dbReference type="RuleBase" id="RU362039"/>
    </source>
</evidence>
<dbReference type="GO" id="GO:0046872">
    <property type="term" value="F:metal ion binding"/>
    <property type="evidence" value="ECO:0007669"/>
    <property type="project" value="UniProtKB-KW"/>
</dbReference>
<dbReference type="InterPro" id="IPR024654">
    <property type="entry name" value="Calcineurin-like_PHP_lpxH"/>
</dbReference>
<dbReference type="InterPro" id="IPR029052">
    <property type="entry name" value="Metallo-depent_PP-like"/>
</dbReference>
<evidence type="ECO:0000313" key="4">
    <source>
        <dbReference type="EMBL" id="TWD16024.1"/>
    </source>
</evidence>
<evidence type="ECO:0000259" key="3">
    <source>
        <dbReference type="Pfam" id="PF12850"/>
    </source>
</evidence>
<comment type="cofactor">
    <cofactor evidence="2">
        <name>a divalent metal cation</name>
        <dbReference type="ChEBI" id="CHEBI:60240"/>
    </cofactor>
</comment>
<feature type="domain" description="Calcineurin-like phosphoesterase" evidence="3">
    <location>
        <begin position="3"/>
        <end position="152"/>
    </location>
</feature>
<dbReference type="Pfam" id="PF12850">
    <property type="entry name" value="Metallophos_2"/>
    <property type="match status" value="1"/>
</dbReference>
<reference evidence="4 5" key="1">
    <citation type="submission" date="2019-06" db="EMBL/GenBank/DDBJ databases">
        <title>Sequencing the genomes of 1000 actinobacteria strains.</title>
        <authorList>
            <person name="Klenk H.-P."/>
        </authorList>
    </citation>
    <scope>NUCLEOTIDE SEQUENCE [LARGE SCALE GENOMIC DNA]</scope>
    <source>
        <strain evidence="4 5">DSM 18935</strain>
    </source>
</reference>
<name>A0A560WET2_9MICO</name>
<gene>
    <name evidence="4" type="ORF">FB557_1565</name>
</gene>
<dbReference type="SUPFAM" id="SSF56300">
    <property type="entry name" value="Metallo-dependent phosphatases"/>
    <property type="match status" value="1"/>
</dbReference>
<dbReference type="GO" id="GO:0016787">
    <property type="term" value="F:hydrolase activity"/>
    <property type="evidence" value="ECO:0007669"/>
    <property type="project" value="UniProtKB-UniRule"/>
</dbReference>
<dbReference type="Gene3D" id="3.60.21.10">
    <property type="match status" value="1"/>
</dbReference>
<dbReference type="EMBL" id="VIUW01000002">
    <property type="protein sequence ID" value="TWD16024.1"/>
    <property type="molecule type" value="Genomic_DNA"/>
</dbReference>
<dbReference type="PANTHER" id="PTHR11124">
    <property type="entry name" value="VACUOLAR SORTING PROTEIN VPS29"/>
    <property type="match status" value="1"/>
</dbReference>
<dbReference type="OrthoDB" id="9785951at2"/>
<protein>
    <recommendedName>
        <fullName evidence="2">Phosphoesterase</fullName>
        <ecNumber evidence="2">3.1.4.-</ecNumber>
    </recommendedName>
</protein>
<comment type="similarity">
    <text evidence="1 2">Belongs to the metallophosphoesterase superfamily. YfcE family.</text>
</comment>
<sequence>MLRVLVLSDTHAPRFAKALPNPLRPHLESADLVLHAGDVCTGWFLDELAVHAPVHAVLGNNDGADVAAWGGGVPETLELDLEGLRVAMIHDAGARAGRGRRMRRRFPSADLVVYGHSHIPMDVVDDGAHLFNPGSPTDKRRQPDYTIGWLGIEGGDLVEHRIEPVER</sequence>
<comment type="caution">
    <text evidence="4">The sequence shown here is derived from an EMBL/GenBank/DDBJ whole genome shotgun (WGS) entry which is preliminary data.</text>
</comment>
<dbReference type="Proteomes" id="UP000315628">
    <property type="component" value="Unassembled WGS sequence"/>
</dbReference>
<dbReference type="InterPro" id="IPR000979">
    <property type="entry name" value="Phosphodiesterase_MJ0936/Vps29"/>
</dbReference>
<evidence type="ECO:0000256" key="1">
    <source>
        <dbReference type="ARBA" id="ARBA00008950"/>
    </source>
</evidence>
<organism evidence="4 5">
    <name type="scientific">Marihabitans asiaticum</name>
    <dbReference type="NCBI Taxonomy" id="415218"/>
    <lineage>
        <taxon>Bacteria</taxon>
        <taxon>Bacillati</taxon>
        <taxon>Actinomycetota</taxon>
        <taxon>Actinomycetes</taxon>
        <taxon>Micrococcales</taxon>
        <taxon>Intrasporangiaceae</taxon>
        <taxon>Marihabitans</taxon>
    </lineage>
</organism>
<evidence type="ECO:0000313" key="5">
    <source>
        <dbReference type="Proteomes" id="UP000315628"/>
    </source>
</evidence>
<keyword evidence="5" id="KW-1185">Reference proteome</keyword>
<accession>A0A560WET2</accession>
<dbReference type="NCBIfam" id="TIGR00040">
    <property type="entry name" value="yfcE"/>
    <property type="match status" value="1"/>
</dbReference>
<dbReference type="RefSeq" id="WP_144857012.1">
    <property type="nucleotide sequence ID" value="NZ_BAAAYT010000001.1"/>
</dbReference>
<dbReference type="EC" id="3.1.4.-" evidence="2"/>
<keyword evidence="2" id="KW-0479">Metal-binding</keyword>
<dbReference type="AlphaFoldDB" id="A0A560WET2"/>